<dbReference type="EMBL" id="ABLK01000050">
    <property type="protein sequence ID" value="EDT42094.1"/>
    <property type="molecule type" value="Genomic_DNA"/>
</dbReference>
<feature type="region of interest" description="Disordered" evidence="1">
    <location>
        <begin position="52"/>
        <end position="76"/>
    </location>
</feature>
<dbReference type="Proteomes" id="UP000004814">
    <property type="component" value="Unassembled WGS sequence"/>
</dbReference>
<comment type="caution">
    <text evidence="2">The sequence shown here is derived from an EMBL/GenBank/DDBJ whole genome shotgun (WGS) entry which is preliminary data.</text>
</comment>
<dbReference type="AlphaFoldDB" id="B1T2S9"/>
<evidence type="ECO:0000256" key="1">
    <source>
        <dbReference type="SAM" id="MobiDB-lite"/>
    </source>
</evidence>
<reference evidence="2 3" key="1">
    <citation type="submission" date="2008-03" db="EMBL/GenBank/DDBJ databases">
        <title>Sequencing of the draft genome and assembly of Burkholderia ambifaria MEX-5.</title>
        <authorList>
            <consortium name="US DOE Joint Genome Institute (JGI-PGF)"/>
            <person name="Copeland A."/>
            <person name="Lucas S."/>
            <person name="Lapidus A."/>
            <person name="Glavina del Rio T."/>
            <person name="Dalin E."/>
            <person name="Tice H."/>
            <person name="Bruce D."/>
            <person name="Goodwin L."/>
            <person name="Pitluck S."/>
            <person name="Larimer F."/>
            <person name="Land M.L."/>
            <person name="Hauser L."/>
            <person name="Tiedje J."/>
            <person name="Richardson P."/>
        </authorList>
    </citation>
    <scope>NUCLEOTIDE SEQUENCE [LARGE SCALE GENOMIC DNA]</scope>
    <source>
        <strain evidence="2 3">MEX-5</strain>
    </source>
</reference>
<evidence type="ECO:0000313" key="3">
    <source>
        <dbReference type="Proteomes" id="UP000004814"/>
    </source>
</evidence>
<organism evidence="2 3">
    <name type="scientific">Burkholderia ambifaria MEX-5</name>
    <dbReference type="NCBI Taxonomy" id="396597"/>
    <lineage>
        <taxon>Bacteria</taxon>
        <taxon>Pseudomonadati</taxon>
        <taxon>Pseudomonadota</taxon>
        <taxon>Betaproteobacteria</taxon>
        <taxon>Burkholderiales</taxon>
        <taxon>Burkholderiaceae</taxon>
        <taxon>Burkholderia</taxon>
        <taxon>Burkholderia cepacia complex</taxon>
    </lineage>
</organism>
<protein>
    <submittedName>
        <fullName evidence="2">Uncharacterized protein</fullName>
    </submittedName>
</protein>
<accession>B1T2S9</accession>
<evidence type="ECO:0000313" key="2">
    <source>
        <dbReference type="EMBL" id="EDT42094.1"/>
    </source>
</evidence>
<proteinExistence type="predicted"/>
<sequence>MLTGQMRVNTRYTTTLPSRMPIVRSRAIVRSKPGPAPWITHRKNANAIWKPAYPMRGEPNATHADSHAPANTSAIS</sequence>
<name>B1T2S9_9BURK</name>
<gene>
    <name evidence="2" type="ORF">BamMEX5DRAFT_2095</name>
</gene>